<keyword evidence="2" id="KW-0732">Signal</keyword>
<name>A0A928TV46_UNCKA</name>
<feature type="region of interest" description="Disordered" evidence="1">
    <location>
        <begin position="99"/>
        <end position="136"/>
    </location>
</feature>
<proteinExistence type="predicted"/>
<feature type="chain" id="PRO_5037986333" evidence="2">
    <location>
        <begin position="27"/>
        <end position="458"/>
    </location>
</feature>
<evidence type="ECO:0000313" key="4">
    <source>
        <dbReference type="Proteomes" id="UP000710385"/>
    </source>
</evidence>
<dbReference type="EMBL" id="JABTTY010000001">
    <property type="protein sequence ID" value="MBE7524975.1"/>
    <property type="molecule type" value="Genomic_DNA"/>
</dbReference>
<evidence type="ECO:0000313" key="3">
    <source>
        <dbReference type="EMBL" id="MBE7524975.1"/>
    </source>
</evidence>
<feature type="compositionally biased region" description="Acidic residues" evidence="1">
    <location>
        <begin position="110"/>
        <end position="122"/>
    </location>
</feature>
<sequence>MKPLQTFVFAMFSLAALVFFAAPASAYDIKKDYCGVIVKAAYCKCAFHNQLCAGVGMSQTAANAYVQHGFDVWVREKECVKNGGAWIKDANICRMPEIEEPEPMMPPEPAETEDSSDAGDNDDGTKKAASQCNEANHEVENKDGQCECAPLYGKDEDGACGFQGSRGVSFDAESADAFQDAIEGLGKGEGTVFEGRNAKGEPVHIGILRLPNGEYVFTANGLNWFESVKDAVSPGLLTKLGTGWENMRRTIGMWFGIGKFTGRDTAGNPDAQRDGQAMLDAASKAFQALKATAKDPEAQFDTAREALGTWLDRAKNLLGEDGKALVHDGLGSATGLDTKLIENVSEGNWSDIADDTLDSAKKTLYAVPAETIKTLSRELTKNDFANSARAYAEERRAGKSPEEILAGLLRGDEPILEALQLKGTGNIYTKTALFMAYEDAYQRYRIRTLLDEGARSGK</sequence>
<evidence type="ECO:0000256" key="2">
    <source>
        <dbReference type="SAM" id="SignalP"/>
    </source>
</evidence>
<gene>
    <name evidence="3" type="ORF">HS096_01070</name>
</gene>
<dbReference type="Proteomes" id="UP000710385">
    <property type="component" value="Unassembled WGS sequence"/>
</dbReference>
<comment type="caution">
    <text evidence="3">The sequence shown here is derived from an EMBL/GenBank/DDBJ whole genome shotgun (WGS) entry which is preliminary data.</text>
</comment>
<dbReference type="AlphaFoldDB" id="A0A928TV46"/>
<organism evidence="3 4">
    <name type="scientific">candidate division WWE3 bacterium</name>
    <dbReference type="NCBI Taxonomy" id="2053526"/>
    <lineage>
        <taxon>Bacteria</taxon>
        <taxon>Katanobacteria</taxon>
    </lineage>
</organism>
<reference evidence="3" key="1">
    <citation type="submission" date="2020-05" db="EMBL/GenBank/DDBJ databases">
        <title>High-Quality Genomes of Partial-Nitritation/Anammox System by Hierarchical Clustering Based Hybrid Assembly.</title>
        <authorList>
            <person name="Liu L."/>
            <person name="Wang Y."/>
            <person name="Che Y."/>
            <person name="Chen Y."/>
            <person name="Xia Y."/>
            <person name="Luo R."/>
            <person name="Cheng S.H."/>
            <person name="Zheng C."/>
            <person name="Zhang T."/>
        </authorList>
    </citation>
    <scope>NUCLEOTIDE SEQUENCE</scope>
    <source>
        <strain evidence="3">H1_PAT1</strain>
    </source>
</reference>
<evidence type="ECO:0000256" key="1">
    <source>
        <dbReference type="SAM" id="MobiDB-lite"/>
    </source>
</evidence>
<accession>A0A928TV46</accession>
<feature type="signal peptide" evidence="2">
    <location>
        <begin position="1"/>
        <end position="26"/>
    </location>
</feature>
<protein>
    <submittedName>
        <fullName evidence="3">Uncharacterized protein</fullName>
    </submittedName>
</protein>